<proteinExistence type="predicted"/>
<sequence length="346" mass="38235">MSPSSAPLDHPFDAPPAPGELIQIAPGLLWARFALPFRLDHVNVYFLQTDDGWLIVDTGIDNSETREAWRTMLSGAMRGERIAGLIVTHHHPDHIGLAGWLCETLNIPLLTSRTGFLSTTTFFNSPELLAASAYSDFFISHGMSDELAALVSVQGHQYMRMLSKPPFTYRRLSAGDRLQAGARHFDILSGDGHCPEQLMFYAAEDNILLAADQVIEKISPNISVMAFEPDGNPLGDFIGSLQRLIRDIPEDALVLAGHRLPFVGLHQRCRELIAHHGYRCDQIRDEAAMRPVSAADLLPVMFPQTLSPHEMSFAFSEVLAHMNSLAADGELVWQIDTAGHRRLAAP</sequence>
<organism evidence="2 3">
    <name type="scientific">Pseudodonghicola xiamenensis</name>
    <dbReference type="NCBI Taxonomy" id="337702"/>
    <lineage>
        <taxon>Bacteria</taxon>
        <taxon>Pseudomonadati</taxon>
        <taxon>Pseudomonadota</taxon>
        <taxon>Alphaproteobacteria</taxon>
        <taxon>Rhodobacterales</taxon>
        <taxon>Paracoccaceae</taxon>
        <taxon>Pseudodonghicola</taxon>
    </lineage>
</organism>
<dbReference type="Proteomes" id="UP000611500">
    <property type="component" value="Unassembled WGS sequence"/>
</dbReference>
<dbReference type="SUPFAM" id="SSF56281">
    <property type="entry name" value="Metallo-hydrolase/oxidoreductase"/>
    <property type="match status" value="1"/>
</dbReference>
<comment type="caution">
    <text evidence="2">The sequence shown here is derived from an EMBL/GenBank/DDBJ whole genome shotgun (WGS) entry which is preliminary data.</text>
</comment>
<dbReference type="Gene3D" id="1.10.10.10">
    <property type="entry name" value="Winged helix-like DNA-binding domain superfamily/Winged helix DNA-binding domain"/>
    <property type="match status" value="1"/>
</dbReference>
<dbReference type="InterPro" id="IPR036388">
    <property type="entry name" value="WH-like_DNA-bd_sf"/>
</dbReference>
<name>A0A8J3H7C6_9RHOB</name>
<dbReference type="Pfam" id="PF21221">
    <property type="entry name" value="B_lactamase-like_C"/>
    <property type="match status" value="1"/>
</dbReference>
<dbReference type="InterPro" id="IPR001279">
    <property type="entry name" value="Metallo-B-lactamas"/>
</dbReference>
<dbReference type="SMART" id="SM00849">
    <property type="entry name" value="Lactamase_B"/>
    <property type="match status" value="1"/>
</dbReference>
<dbReference type="RefSeq" id="WP_028092969.1">
    <property type="nucleotide sequence ID" value="NZ_BNAP01000004.1"/>
</dbReference>
<dbReference type="Pfam" id="PF00753">
    <property type="entry name" value="Lactamase_B"/>
    <property type="match status" value="1"/>
</dbReference>
<dbReference type="EMBL" id="BNAP01000004">
    <property type="protein sequence ID" value="GHG86823.1"/>
    <property type="molecule type" value="Genomic_DNA"/>
</dbReference>
<protein>
    <submittedName>
        <fullName evidence="2">MBL fold metallo-hydrolase</fullName>
    </submittedName>
</protein>
<feature type="domain" description="Metallo-beta-lactamase" evidence="1">
    <location>
        <begin position="41"/>
        <end position="258"/>
    </location>
</feature>
<dbReference type="PANTHER" id="PTHR23131">
    <property type="entry name" value="ENDORIBONUCLEASE LACTB2"/>
    <property type="match status" value="1"/>
</dbReference>
<reference evidence="2" key="2">
    <citation type="submission" date="2020-09" db="EMBL/GenBank/DDBJ databases">
        <authorList>
            <person name="Sun Q."/>
            <person name="Zhou Y."/>
        </authorList>
    </citation>
    <scope>NUCLEOTIDE SEQUENCE</scope>
    <source>
        <strain evidence="2">CGMCC 1.7081</strain>
    </source>
</reference>
<accession>A0A8J3H7C6</accession>
<dbReference type="PANTHER" id="PTHR23131:SF4">
    <property type="entry name" value="METALLO-BETA-LACTAMASE SUPERFAMILY POTEIN"/>
    <property type="match status" value="1"/>
</dbReference>
<keyword evidence="3" id="KW-1185">Reference proteome</keyword>
<dbReference type="Gene3D" id="3.60.15.10">
    <property type="entry name" value="Ribonuclease Z/Hydroxyacylglutathione hydrolase-like"/>
    <property type="match status" value="1"/>
</dbReference>
<reference evidence="2" key="1">
    <citation type="journal article" date="2014" name="Int. J. Syst. Evol. Microbiol.">
        <title>Complete genome sequence of Corynebacterium casei LMG S-19264T (=DSM 44701T), isolated from a smear-ripened cheese.</title>
        <authorList>
            <consortium name="US DOE Joint Genome Institute (JGI-PGF)"/>
            <person name="Walter F."/>
            <person name="Albersmeier A."/>
            <person name="Kalinowski J."/>
            <person name="Ruckert C."/>
        </authorList>
    </citation>
    <scope>NUCLEOTIDE SEQUENCE</scope>
    <source>
        <strain evidence="2">CGMCC 1.7081</strain>
    </source>
</reference>
<evidence type="ECO:0000313" key="3">
    <source>
        <dbReference type="Proteomes" id="UP000611500"/>
    </source>
</evidence>
<dbReference type="AlphaFoldDB" id="A0A8J3H7C6"/>
<dbReference type="InterPro" id="IPR050662">
    <property type="entry name" value="Sec-metab_biosynth-thioest"/>
</dbReference>
<evidence type="ECO:0000259" key="1">
    <source>
        <dbReference type="SMART" id="SM00849"/>
    </source>
</evidence>
<evidence type="ECO:0000313" key="2">
    <source>
        <dbReference type="EMBL" id="GHG86823.1"/>
    </source>
</evidence>
<gene>
    <name evidence="2" type="ORF">GCM10010961_14750</name>
</gene>
<dbReference type="InterPro" id="IPR036866">
    <property type="entry name" value="RibonucZ/Hydroxyglut_hydro"/>
</dbReference>
<dbReference type="InterPro" id="IPR048933">
    <property type="entry name" value="B_lactamase-like_C"/>
</dbReference>